<dbReference type="AlphaFoldDB" id="A0A3M6U1A7"/>
<keyword evidence="2" id="KW-0472">Membrane</keyword>
<sequence length="490" mass="55394">MMSRLNLPYYAGHLFLLIIVTAPTLFYVFRPDHPPHSDLYESNFTRTNQTSSNKDIPLECNSPLIPDNDTGQCRPPCAWTSQSSLTQKVYYGIVVIGLWLVVIATIITLITWASIESLRKFPHVLRFHIIICCIFLACFKMIPVRIGLEKVFCGEQAFWQAGGHPSLYAVILGAGSHYFILAHSFWAMCFIANTYAVIIHDNRAVFKHPIKIHLMQSVLSWLVPAFIVAGCLYFAPPGYTFLFMDHMSAGAQSIQMAYFTFTLPMQVTIYVSLHLLWSIVWHLRKARLDATKRVIRAREEKVSMRRIERQFLSMAVVILVVAATVTSINTMTFYRTDKFVHGAEMYFHCLQLCGEPLRKPRADTELSKDSRCSSVLTVLSPDRRGSELYGSQTLVDPKNRILPSYPLPRSVPPSPNELDPRSRSSSVPVILQQESETASTENKQGRVTSHILSTLSRDLEVSRSMNSEDSDANSETDKFIPKSEETSSPS</sequence>
<gene>
    <name evidence="3" type="ORF">pdam_00012599</name>
</gene>
<dbReference type="Gene3D" id="1.20.1070.10">
    <property type="entry name" value="Rhodopsin 7-helix transmembrane proteins"/>
    <property type="match status" value="1"/>
</dbReference>
<organism evidence="3 4">
    <name type="scientific">Pocillopora damicornis</name>
    <name type="common">Cauliflower coral</name>
    <name type="synonym">Millepora damicornis</name>
    <dbReference type="NCBI Taxonomy" id="46731"/>
    <lineage>
        <taxon>Eukaryota</taxon>
        <taxon>Metazoa</taxon>
        <taxon>Cnidaria</taxon>
        <taxon>Anthozoa</taxon>
        <taxon>Hexacorallia</taxon>
        <taxon>Scleractinia</taxon>
        <taxon>Astrocoeniina</taxon>
        <taxon>Pocilloporidae</taxon>
        <taxon>Pocillopora</taxon>
    </lineage>
</organism>
<feature type="transmembrane region" description="Helical" evidence="2">
    <location>
        <begin position="218"/>
        <end position="236"/>
    </location>
</feature>
<feature type="region of interest" description="Disordered" evidence="1">
    <location>
        <begin position="399"/>
        <end position="490"/>
    </location>
</feature>
<feature type="transmembrane region" description="Helical" evidence="2">
    <location>
        <begin position="7"/>
        <end position="29"/>
    </location>
</feature>
<feature type="compositionally biased region" description="Pro residues" evidence="1">
    <location>
        <begin position="405"/>
        <end position="415"/>
    </location>
</feature>
<keyword evidence="2" id="KW-0812">Transmembrane</keyword>
<proteinExistence type="predicted"/>
<feature type="transmembrane region" description="Helical" evidence="2">
    <location>
        <begin position="89"/>
        <end position="112"/>
    </location>
</feature>
<keyword evidence="2" id="KW-1133">Transmembrane helix</keyword>
<feature type="compositionally biased region" description="Polar residues" evidence="1">
    <location>
        <begin position="423"/>
        <end position="456"/>
    </location>
</feature>
<evidence type="ECO:0000313" key="3">
    <source>
        <dbReference type="EMBL" id="RMX47329.1"/>
    </source>
</evidence>
<evidence type="ECO:0000256" key="1">
    <source>
        <dbReference type="SAM" id="MobiDB-lite"/>
    </source>
</evidence>
<evidence type="ECO:0000313" key="4">
    <source>
        <dbReference type="Proteomes" id="UP000275408"/>
    </source>
</evidence>
<dbReference type="Proteomes" id="UP000275408">
    <property type="component" value="Unassembled WGS sequence"/>
</dbReference>
<accession>A0A3M6U1A7</accession>
<name>A0A3M6U1A7_POCDA</name>
<dbReference type="OrthoDB" id="5982157at2759"/>
<protein>
    <recommendedName>
        <fullName evidence="5">G-protein coupled receptors family 2 profile 2 domain-containing protein</fullName>
    </recommendedName>
</protein>
<reference evidence="3 4" key="1">
    <citation type="journal article" date="2018" name="Sci. Rep.">
        <title>Comparative analysis of the Pocillopora damicornis genome highlights role of immune system in coral evolution.</title>
        <authorList>
            <person name="Cunning R."/>
            <person name="Bay R.A."/>
            <person name="Gillette P."/>
            <person name="Baker A.C."/>
            <person name="Traylor-Knowles N."/>
        </authorList>
    </citation>
    <scope>NUCLEOTIDE SEQUENCE [LARGE SCALE GENOMIC DNA]</scope>
    <source>
        <strain evidence="3">RSMAS</strain>
        <tissue evidence="3">Whole animal</tissue>
    </source>
</reference>
<feature type="compositionally biased region" description="Basic and acidic residues" evidence="1">
    <location>
        <begin position="475"/>
        <end position="490"/>
    </location>
</feature>
<feature type="transmembrane region" description="Helical" evidence="2">
    <location>
        <begin position="256"/>
        <end position="283"/>
    </location>
</feature>
<evidence type="ECO:0008006" key="5">
    <source>
        <dbReference type="Google" id="ProtNLM"/>
    </source>
</evidence>
<feature type="transmembrane region" description="Helical" evidence="2">
    <location>
        <begin position="311"/>
        <end position="334"/>
    </location>
</feature>
<feature type="transmembrane region" description="Helical" evidence="2">
    <location>
        <begin position="178"/>
        <end position="198"/>
    </location>
</feature>
<comment type="caution">
    <text evidence="3">The sequence shown here is derived from an EMBL/GenBank/DDBJ whole genome shotgun (WGS) entry which is preliminary data.</text>
</comment>
<dbReference type="EMBL" id="RCHS01002437">
    <property type="protein sequence ID" value="RMX47329.1"/>
    <property type="molecule type" value="Genomic_DNA"/>
</dbReference>
<feature type="transmembrane region" description="Helical" evidence="2">
    <location>
        <begin position="124"/>
        <end position="142"/>
    </location>
</feature>
<evidence type="ECO:0000256" key="2">
    <source>
        <dbReference type="SAM" id="Phobius"/>
    </source>
</evidence>
<keyword evidence="4" id="KW-1185">Reference proteome</keyword>